<evidence type="ECO:0000313" key="2">
    <source>
        <dbReference type="EMBL" id="GGA96944.1"/>
    </source>
</evidence>
<keyword evidence="1" id="KW-1133">Transmembrane helix</keyword>
<dbReference type="Proteomes" id="UP000606922">
    <property type="component" value="Unassembled WGS sequence"/>
</dbReference>
<sequence>MTTHYRERLWPAPWLFVATALVIPASLLVFLPISMLAGIVVAIVLYAGCVILLILGGPVIEVTDTEFRAGRASLPLSIAGTVEGFEGDEARAERGVRLDARTWLLIRGWISPLVKIQNLDERDSAPYWVVSTRHPDAVVAAISAAKQRASGGIG</sequence>
<dbReference type="Pfam" id="PF11292">
    <property type="entry name" value="DUF3093"/>
    <property type="match status" value="1"/>
</dbReference>
<feature type="transmembrane region" description="Helical" evidence="1">
    <location>
        <begin position="12"/>
        <end position="33"/>
    </location>
</feature>
<feature type="transmembrane region" description="Helical" evidence="1">
    <location>
        <begin position="39"/>
        <end position="60"/>
    </location>
</feature>
<evidence type="ECO:0000313" key="3">
    <source>
        <dbReference type="Proteomes" id="UP000606922"/>
    </source>
</evidence>
<evidence type="ECO:0000256" key="1">
    <source>
        <dbReference type="SAM" id="Phobius"/>
    </source>
</evidence>
<reference evidence="2" key="2">
    <citation type="submission" date="2020-09" db="EMBL/GenBank/DDBJ databases">
        <authorList>
            <person name="Sun Q."/>
            <person name="Zhou Y."/>
        </authorList>
    </citation>
    <scope>NUCLEOTIDE SEQUENCE</scope>
    <source>
        <strain evidence="2">CGMCC 1.12813</strain>
    </source>
</reference>
<organism evidence="2 3">
    <name type="scientific">Conyzicola nivalis</name>
    <dbReference type="NCBI Taxonomy" id="1477021"/>
    <lineage>
        <taxon>Bacteria</taxon>
        <taxon>Bacillati</taxon>
        <taxon>Actinomycetota</taxon>
        <taxon>Actinomycetes</taxon>
        <taxon>Micrococcales</taxon>
        <taxon>Microbacteriaceae</taxon>
        <taxon>Conyzicola</taxon>
    </lineage>
</organism>
<keyword evidence="3" id="KW-1185">Reference proteome</keyword>
<comment type="caution">
    <text evidence="2">The sequence shown here is derived from an EMBL/GenBank/DDBJ whole genome shotgun (WGS) entry which is preliminary data.</text>
</comment>
<dbReference type="EMBL" id="BMGB01000001">
    <property type="protein sequence ID" value="GGA96944.1"/>
    <property type="molecule type" value="Genomic_DNA"/>
</dbReference>
<accession>A0A916SF33</accession>
<dbReference type="InterPro" id="IPR021443">
    <property type="entry name" value="DUF3093"/>
</dbReference>
<proteinExistence type="predicted"/>
<name>A0A916SF33_9MICO</name>
<reference evidence="2" key="1">
    <citation type="journal article" date="2014" name="Int. J. Syst. Evol. Microbiol.">
        <title>Complete genome sequence of Corynebacterium casei LMG S-19264T (=DSM 44701T), isolated from a smear-ripened cheese.</title>
        <authorList>
            <consortium name="US DOE Joint Genome Institute (JGI-PGF)"/>
            <person name="Walter F."/>
            <person name="Albersmeier A."/>
            <person name="Kalinowski J."/>
            <person name="Ruckert C."/>
        </authorList>
    </citation>
    <scope>NUCLEOTIDE SEQUENCE</scope>
    <source>
        <strain evidence="2">CGMCC 1.12813</strain>
    </source>
</reference>
<keyword evidence="1" id="KW-0812">Transmembrane</keyword>
<gene>
    <name evidence="2" type="ORF">GCM10010979_09230</name>
</gene>
<dbReference type="AlphaFoldDB" id="A0A916SF33"/>
<keyword evidence="1" id="KW-0472">Membrane</keyword>
<protein>
    <submittedName>
        <fullName evidence="2">Membrane protein</fullName>
    </submittedName>
</protein>
<dbReference type="RefSeq" id="WP_188509505.1">
    <property type="nucleotide sequence ID" value="NZ_BMGB01000001.1"/>
</dbReference>